<dbReference type="GO" id="GO:0005524">
    <property type="term" value="F:ATP binding"/>
    <property type="evidence" value="ECO:0007669"/>
    <property type="project" value="UniProtKB-KW"/>
</dbReference>
<evidence type="ECO:0000256" key="10">
    <source>
        <dbReference type="ARBA" id="ARBA00023242"/>
    </source>
</evidence>
<evidence type="ECO:0000256" key="2">
    <source>
        <dbReference type="ARBA" id="ARBA00004496"/>
    </source>
</evidence>
<dbReference type="Gene3D" id="1.10.240.10">
    <property type="entry name" value="Tyrosyl-Transfer RNA Synthetase"/>
    <property type="match status" value="1"/>
</dbReference>
<dbReference type="GO" id="GO:0004831">
    <property type="term" value="F:tyrosine-tRNA ligase activity"/>
    <property type="evidence" value="ECO:0007669"/>
    <property type="project" value="UniProtKB-EC"/>
</dbReference>
<evidence type="ECO:0000256" key="13">
    <source>
        <dbReference type="SAM" id="MobiDB-lite"/>
    </source>
</evidence>
<dbReference type="PRINTS" id="PR01040">
    <property type="entry name" value="TRNASYNTHTYR"/>
</dbReference>
<evidence type="ECO:0000256" key="5">
    <source>
        <dbReference type="ARBA" id="ARBA00022598"/>
    </source>
</evidence>
<evidence type="ECO:0000256" key="4">
    <source>
        <dbReference type="ARBA" id="ARBA00022490"/>
    </source>
</evidence>
<evidence type="ECO:0000256" key="6">
    <source>
        <dbReference type="ARBA" id="ARBA00022741"/>
    </source>
</evidence>
<dbReference type="GeneTree" id="ENSGT00940000156949"/>
<keyword evidence="5 12" id="KW-0436">Ligase</keyword>
<protein>
    <recommendedName>
        <fullName evidence="12">Tyrosine--tRNA ligase</fullName>
        <ecNumber evidence="12">6.1.1.1</ecNumber>
    </recommendedName>
    <alternativeName>
        <fullName evidence="12">Tyrosyl-tRNA synthetase</fullName>
    </alternativeName>
</protein>
<feature type="transmembrane region" description="Helical" evidence="14">
    <location>
        <begin position="375"/>
        <end position="396"/>
    </location>
</feature>
<gene>
    <name evidence="15" type="primary">YARS1</name>
    <name evidence="15" type="synonym">yars1</name>
</gene>
<dbReference type="FunFam" id="3.40.50.620:FF:000040">
    <property type="entry name" value="Tyrosine--tRNA ligase"/>
    <property type="match status" value="1"/>
</dbReference>
<keyword evidence="16" id="KW-1185">Reference proteome</keyword>
<dbReference type="GO" id="GO:0005737">
    <property type="term" value="C:cytoplasm"/>
    <property type="evidence" value="ECO:0007669"/>
    <property type="project" value="UniProtKB-SubCell"/>
</dbReference>
<keyword evidence="4" id="KW-0963">Cytoplasm</keyword>
<organism evidence="15 16">
    <name type="scientific">Oncorhynchus kisutch</name>
    <name type="common">Coho salmon</name>
    <name type="synonym">Salmo kisutch</name>
    <dbReference type="NCBI Taxonomy" id="8019"/>
    <lineage>
        <taxon>Eukaryota</taxon>
        <taxon>Metazoa</taxon>
        <taxon>Chordata</taxon>
        <taxon>Craniata</taxon>
        <taxon>Vertebrata</taxon>
        <taxon>Euteleostomi</taxon>
        <taxon>Actinopterygii</taxon>
        <taxon>Neopterygii</taxon>
        <taxon>Teleostei</taxon>
        <taxon>Protacanthopterygii</taxon>
        <taxon>Salmoniformes</taxon>
        <taxon>Salmonidae</taxon>
        <taxon>Salmoninae</taxon>
        <taxon>Oncorhynchus</taxon>
    </lineage>
</organism>
<dbReference type="SUPFAM" id="SSF52374">
    <property type="entry name" value="Nucleotidylyl transferase"/>
    <property type="match status" value="1"/>
</dbReference>
<dbReference type="InterPro" id="IPR002307">
    <property type="entry name" value="Tyr-tRNA-ligase"/>
</dbReference>
<feature type="region of interest" description="Disordered" evidence="13">
    <location>
        <begin position="321"/>
        <end position="344"/>
    </location>
</feature>
<dbReference type="InterPro" id="IPR002305">
    <property type="entry name" value="aa-tRNA-synth_Ic"/>
</dbReference>
<keyword evidence="14" id="KW-0472">Membrane</keyword>
<evidence type="ECO:0000256" key="8">
    <source>
        <dbReference type="ARBA" id="ARBA00022917"/>
    </source>
</evidence>
<sequence length="404" mass="45530">MGEQLSPDEKLHLITRNLQEVLGEEKIKQVLSERELKVYWGTATTGKPHVAYFVPMSKIADFLKAGCEVTILFADLHAFLDNMKAPWELLELRVQYYEQVIKAMLESIGVPLDKLKFIKGTDFQLSREYTLDVYRLSSMVTEHDAKKAGAEVVKQVDHPLLSGLLYPGLQALDEEYLKVDAHTCPPWAMLSGPHLMNPMVPGLTGAKMSSSEEESKIDLLDRKEDVKKKLKKAFCEPGNIENNGVLSFVKHVLFPLVGEFSIKRDPKFGGDKTYTDFEEVEKEFGEELIHPGDLKAGVELALNKLLDPIRKKFESPELRKLSNTAYPDPSKNKGAGKGNPKVAEEDELVPSRLDIRVGKVISVEKVLIHSLTHSLVYSFIHSLISLFINSFVYLSLFKLGRPFF</sequence>
<evidence type="ECO:0000313" key="15">
    <source>
        <dbReference type="Ensembl" id="ENSOKIP00005049501.1"/>
    </source>
</evidence>
<keyword evidence="9 12" id="KW-0030">Aminoacyl-tRNA synthetase</keyword>
<comment type="catalytic activity">
    <reaction evidence="11 12">
        <text>tRNA(Tyr) + L-tyrosine + ATP = L-tyrosyl-tRNA(Tyr) + AMP + diphosphate + H(+)</text>
        <dbReference type="Rhea" id="RHEA:10220"/>
        <dbReference type="Rhea" id="RHEA-COMP:9706"/>
        <dbReference type="Rhea" id="RHEA-COMP:9707"/>
        <dbReference type="ChEBI" id="CHEBI:15378"/>
        <dbReference type="ChEBI" id="CHEBI:30616"/>
        <dbReference type="ChEBI" id="CHEBI:33019"/>
        <dbReference type="ChEBI" id="CHEBI:58315"/>
        <dbReference type="ChEBI" id="CHEBI:78442"/>
        <dbReference type="ChEBI" id="CHEBI:78536"/>
        <dbReference type="ChEBI" id="CHEBI:456215"/>
        <dbReference type="EC" id="6.1.1.1"/>
    </reaction>
</comment>
<dbReference type="Gene3D" id="3.40.50.620">
    <property type="entry name" value="HUPs"/>
    <property type="match status" value="1"/>
</dbReference>
<evidence type="ECO:0000256" key="11">
    <source>
        <dbReference type="ARBA" id="ARBA00048248"/>
    </source>
</evidence>
<keyword evidence="14" id="KW-0812">Transmembrane</keyword>
<dbReference type="GO" id="GO:0006437">
    <property type="term" value="P:tyrosyl-tRNA aminoacylation"/>
    <property type="evidence" value="ECO:0007669"/>
    <property type="project" value="InterPro"/>
</dbReference>
<dbReference type="AlphaFoldDB" id="A0A8C7GWV5"/>
<dbReference type="PANTHER" id="PTHR46264">
    <property type="entry name" value="TYROSINE-TRNA LIGASE"/>
    <property type="match status" value="1"/>
</dbReference>
<dbReference type="GO" id="GO:0005634">
    <property type="term" value="C:nucleus"/>
    <property type="evidence" value="ECO:0007669"/>
    <property type="project" value="UniProtKB-SubCell"/>
</dbReference>
<dbReference type="EC" id="6.1.1.1" evidence="12"/>
<name>A0A8C7GWV5_ONCKI</name>
<accession>A0A8C7GWV5</accession>
<comment type="subcellular location">
    <subcellularLocation>
        <location evidence="2">Cytoplasm</location>
    </subcellularLocation>
    <subcellularLocation>
        <location evidence="1">Nucleus</location>
    </subcellularLocation>
</comment>
<evidence type="ECO:0000256" key="9">
    <source>
        <dbReference type="ARBA" id="ARBA00023146"/>
    </source>
</evidence>
<keyword evidence="6 12" id="KW-0547">Nucleotide-binding</keyword>
<keyword evidence="8 12" id="KW-0648">Protein biosynthesis</keyword>
<evidence type="ECO:0000256" key="14">
    <source>
        <dbReference type="SAM" id="Phobius"/>
    </source>
</evidence>
<evidence type="ECO:0000313" key="16">
    <source>
        <dbReference type="Proteomes" id="UP000694557"/>
    </source>
</evidence>
<reference evidence="15" key="1">
    <citation type="submission" date="2025-08" db="UniProtKB">
        <authorList>
            <consortium name="Ensembl"/>
        </authorList>
    </citation>
    <scope>IDENTIFICATION</scope>
</reference>
<evidence type="ECO:0000256" key="7">
    <source>
        <dbReference type="ARBA" id="ARBA00022840"/>
    </source>
</evidence>
<dbReference type="InterPro" id="IPR050489">
    <property type="entry name" value="Tyr-tRNA_synthase"/>
</dbReference>
<keyword evidence="10" id="KW-0539">Nucleus</keyword>
<proteinExistence type="inferred from homology"/>
<dbReference type="Ensembl" id="ENSOKIT00005052194.1">
    <property type="protein sequence ID" value="ENSOKIP00005049501.1"/>
    <property type="gene ID" value="ENSOKIG00005020658.1"/>
</dbReference>
<evidence type="ECO:0000256" key="3">
    <source>
        <dbReference type="ARBA" id="ARBA00005594"/>
    </source>
</evidence>
<evidence type="ECO:0000256" key="12">
    <source>
        <dbReference type="RuleBase" id="RU361234"/>
    </source>
</evidence>
<comment type="similarity">
    <text evidence="3 12">Belongs to the class-I aminoacyl-tRNA synthetase family.</text>
</comment>
<dbReference type="Pfam" id="PF00579">
    <property type="entry name" value="tRNA-synt_1b"/>
    <property type="match status" value="2"/>
</dbReference>
<keyword evidence="14" id="KW-1133">Transmembrane helix</keyword>
<reference evidence="15" key="2">
    <citation type="submission" date="2025-09" db="UniProtKB">
        <authorList>
            <consortium name="Ensembl"/>
        </authorList>
    </citation>
    <scope>IDENTIFICATION</scope>
</reference>
<keyword evidence="7 12" id="KW-0067">ATP-binding</keyword>
<dbReference type="InterPro" id="IPR014729">
    <property type="entry name" value="Rossmann-like_a/b/a_fold"/>
</dbReference>
<dbReference type="Proteomes" id="UP000694557">
    <property type="component" value="Unassembled WGS sequence"/>
</dbReference>
<dbReference type="FunFam" id="1.10.240.10:FF:000004">
    <property type="entry name" value="Tyrosine--tRNA ligase"/>
    <property type="match status" value="1"/>
</dbReference>
<dbReference type="NCBIfam" id="TIGR00234">
    <property type="entry name" value="tyrS"/>
    <property type="match status" value="1"/>
</dbReference>
<dbReference type="PANTHER" id="PTHR46264:SF4">
    <property type="entry name" value="TYROSINE--TRNA LIGASE, CYTOPLASMIC"/>
    <property type="match status" value="1"/>
</dbReference>
<evidence type="ECO:0000256" key="1">
    <source>
        <dbReference type="ARBA" id="ARBA00004123"/>
    </source>
</evidence>